<protein>
    <recommendedName>
        <fullName evidence="4">Secreted protein</fullName>
    </recommendedName>
</protein>
<evidence type="ECO:0000256" key="1">
    <source>
        <dbReference type="SAM" id="SignalP"/>
    </source>
</evidence>
<feature type="signal peptide" evidence="1">
    <location>
        <begin position="1"/>
        <end position="26"/>
    </location>
</feature>
<organism evidence="2 3">
    <name type="scientific">Mycobacterium lentiflavum</name>
    <dbReference type="NCBI Taxonomy" id="141349"/>
    <lineage>
        <taxon>Bacteria</taxon>
        <taxon>Bacillati</taxon>
        <taxon>Actinomycetota</taxon>
        <taxon>Actinomycetes</taxon>
        <taxon>Mycobacteriales</taxon>
        <taxon>Mycobacteriaceae</taxon>
        <taxon>Mycobacterium</taxon>
        <taxon>Mycobacterium simiae complex</taxon>
    </lineage>
</organism>
<dbReference type="AlphaFoldDB" id="A0A0E4CRE1"/>
<name>A0A0E4CRE1_MYCLN</name>
<dbReference type="EMBL" id="CTEE01000002">
    <property type="protein sequence ID" value="CQD24168.1"/>
    <property type="molecule type" value="Genomic_DNA"/>
</dbReference>
<reference evidence="2 3" key="1">
    <citation type="submission" date="2015-03" db="EMBL/GenBank/DDBJ databases">
        <authorList>
            <person name="Urmite Genomes"/>
        </authorList>
    </citation>
    <scope>NUCLEOTIDE SEQUENCE [LARGE SCALE GENOMIC DNA]</scope>
    <source>
        <strain evidence="2 3">CSUR P1491</strain>
    </source>
</reference>
<evidence type="ECO:0000313" key="2">
    <source>
        <dbReference type="EMBL" id="CQD24168.1"/>
    </source>
</evidence>
<evidence type="ECO:0000313" key="3">
    <source>
        <dbReference type="Proteomes" id="UP000199251"/>
    </source>
</evidence>
<feature type="chain" id="PRO_5002419480" description="Secreted protein" evidence="1">
    <location>
        <begin position="27"/>
        <end position="167"/>
    </location>
</feature>
<proteinExistence type="predicted"/>
<evidence type="ECO:0008006" key="4">
    <source>
        <dbReference type="Google" id="ProtNLM"/>
    </source>
</evidence>
<gene>
    <name evidence="2" type="ORF">BN1232_06084</name>
</gene>
<keyword evidence="1" id="KW-0732">Signal</keyword>
<sequence length="167" mass="17950">MVAAVCSVAAMVLGGLALSKVSQVQSAPPAAPTTVSAPAAAPQLFDDAADRALCQAIPDLMRERNDADNTYQALPAGSPERRAAMPAYKSGVQDWAGRMETVLAAHAQPDRYLTRTLQRYIDDTLLYAQNIYPNKTDPYDKPTWDTGVVDYGGALGRCNQLGIGWQH</sequence>
<dbReference type="STRING" id="141349.BN1232_06084"/>
<accession>A0A0E4CRE1</accession>
<dbReference type="Proteomes" id="UP000199251">
    <property type="component" value="Unassembled WGS sequence"/>
</dbReference>